<evidence type="ECO:0000256" key="4">
    <source>
        <dbReference type="ARBA" id="ARBA00022679"/>
    </source>
</evidence>
<feature type="binding site" evidence="9">
    <location>
        <position position="121"/>
    </location>
    <ligand>
        <name>5-phospho-alpha-D-ribose 1-diphosphate</name>
        <dbReference type="ChEBI" id="CHEBI:58017"/>
    </ligand>
</feature>
<dbReference type="PANTHER" id="PTHR43285">
    <property type="entry name" value="ANTHRANILATE PHOSPHORIBOSYLTRANSFERASE"/>
    <property type="match status" value="1"/>
</dbReference>
<sequence length="339" mass="34820">MSDDLRPLIGTAADRPLTRAEAERAFTLLFEGAATPAQIGGLLMALRTRGETVDEYSAAAAVMRAKCNKVTAPAGAMDIVGTGGDGKGTLNISTATALVVAGAGVPVAKHGNRNLSSKSGAADALGQMGIDVMLSAARVEAVLAETGICFMMAPMHHPAMAHVGPVRAELGTRTIFNILGPLTNPAGVKRQLTGAFTRDLIRPMAETLKQLGAERAWLVHGGDGTDELSISGVSWVAALDTDGSIRETELHPEEAGLPVHPFEEILGGTPDENGAALRALLDGAPSAYRDAVLLNAAAALTIADKATDLRDGVALARESIDSGAARDTVQALARATHAG</sequence>
<keyword evidence="13" id="KW-1185">Reference proteome</keyword>
<evidence type="ECO:0000256" key="1">
    <source>
        <dbReference type="ARBA" id="ARBA00004907"/>
    </source>
</evidence>
<dbReference type="InterPro" id="IPR000312">
    <property type="entry name" value="Glycosyl_Trfase_fam3"/>
</dbReference>
<keyword evidence="2 9" id="KW-0028">Amino-acid biosynthesis</keyword>
<comment type="cofactor">
    <cofactor evidence="9">
        <name>Mg(2+)</name>
        <dbReference type="ChEBI" id="CHEBI:18420"/>
    </cofactor>
    <text evidence="9">Binds 2 magnesium ions per monomer.</text>
</comment>
<feature type="binding site" evidence="9">
    <location>
        <position position="226"/>
    </location>
    <ligand>
        <name>Mg(2+)</name>
        <dbReference type="ChEBI" id="CHEBI:18420"/>
        <label>2</label>
    </ligand>
</feature>
<feature type="binding site" evidence="9">
    <location>
        <position position="227"/>
    </location>
    <ligand>
        <name>Mg(2+)</name>
        <dbReference type="ChEBI" id="CHEBI:18420"/>
        <label>1</label>
    </ligand>
</feature>
<dbReference type="STRING" id="1685382.AVJ23_01175"/>
<dbReference type="InterPro" id="IPR035902">
    <property type="entry name" value="Nuc_phospho_transferase"/>
</dbReference>
<evidence type="ECO:0000256" key="9">
    <source>
        <dbReference type="HAMAP-Rule" id="MF_00211"/>
    </source>
</evidence>
<comment type="pathway">
    <text evidence="1 9">Amino-acid biosynthesis; L-tryptophan biosynthesis; L-tryptophan from chorismate: step 2/5.</text>
</comment>
<evidence type="ECO:0000256" key="2">
    <source>
        <dbReference type="ARBA" id="ARBA00022605"/>
    </source>
</evidence>
<dbReference type="Gene3D" id="1.20.970.10">
    <property type="entry name" value="Transferase, Pyrimidine Nucleoside Phosphorylase, Chain C"/>
    <property type="match status" value="1"/>
</dbReference>
<evidence type="ECO:0000259" key="11">
    <source>
        <dbReference type="Pfam" id="PF02885"/>
    </source>
</evidence>
<dbReference type="Proteomes" id="UP000054396">
    <property type="component" value="Unassembled WGS sequence"/>
</dbReference>
<dbReference type="OrthoDB" id="9806430at2"/>
<dbReference type="UniPathway" id="UPA00035">
    <property type="reaction ID" value="UER00041"/>
</dbReference>
<feature type="binding site" evidence="9">
    <location>
        <begin position="84"/>
        <end position="85"/>
    </location>
    <ligand>
        <name>5-phospho-alpha-D-ribose 1-diphosphate</name>
        <dbReference type="ChEBI" id="CHEBI:58017"/>
    </ligand>
</feature>
<comment type="similarity">
    <text evidence="8">In the C-terminal section; belongs to the anthranilate phosphoribosyltransferase family.</text>
</comment>
<feature type="domain" description="Glycosyl transferase family 3" evidence="10">
    <location>
        <begin position="76"/>
        <end position="325"/>
    </location>
</feature>
<comment type="caution">
    <text evidence="12">The sequence shown here is derived from an EMBL/GenBank/DDBJ whole genome shotgun (WGS) entry which is preliminary data.</text>
</comment>
<comment type="similarity">
    <text evidence="9">Belongs to the anthranilate phosphoribosyltransferase family.</text>
</comment>
<feature type="binding site" evidence="9">
    <location>
        <position position="81"/>
    </location>
    <ligand>
        <name>5-phospho-alpha-D-ribose 1-diphosphate</name>
        <dbReference type="ChEBI" id="CHEBI:58017"/>
    </ligand>
</feature>
<dbReference type="SUPFAM" id="SSF52418">
    <property type="entry name" value="Nucleoside phosphorylase/phosphoribosyltransferase catalytic domain"/>
    <property type="match status" value="1"/>
</dbReference>
<dbReference type="NCBIfam" id="TIGR01245">
    <property type="entry name" value="trpD"/>
    <property type="match status" value="1"/>
</dbReference>
<feature type="binding site" evidence="9">
    <location>
        <position position="89"/>
    </location>
    <ligand>
        <name>5-phospho-alpha-D-ribose 1-diphosphate</name>
        <dbReference type="ChEBI" id="CHEBI:58017"/>
    </ligand>
</feature>
<proteinExistence type="inferred from homology"/>
<evidence type="ECO:0000256" key="5">
    <source>
        <dbReference type="ARBA" id="ARBA00022822"/>
    </source>
</evidence>
<keyword evidence="3 9" id="KW-0328">Glycosyltransferase</keyword>
<dbReference type="Gene3D" id="3.40.1030.10">
    <property type="entry name" value="Nucleoside phosphorylase/phosphoribosyltransferase catalytic domain"/>
    <property type="match status" value="1"/>
</dbReference>
<comment type="caution">
    <text evidence="9">Lacks conserved residue(s) required for the propagation of feature annotation.</text>
</comment>
<dbReference type="EC" id="2.4.2.18" evidence="9"/>
<keyword evidence="9" id="KW-0479">Metal-binding</keyword>
<dbReference type="InterPro" id="IPR036320">
    <property type="entry name" value="Glycosyl_Trfase_fam3_N_dom_sf"/>
</dbReference>
<comment type="catalytic activity">
    <reaction evidence="7 9">
        <text>N-(5-phospho-beta-D-ribosyl)anthranilate + diphosphate = 5-phospho-alpha-D-ribose 1-diphosphate + anthranilate</text>
        <dbReference type="Rhea" id="RHEA:11768"/>
        <dbReference type="ChEBI" id="CHEBI:16567"/>
        <dbReference type="ChEBI" id="CHEBI:18277"/>
        <dbReference type="ChEBI" id="CHEBI:33019"/>
        <dbReference type="ChEBI" id="CHEBI:58017"/>
        <dbReference type="EC" id="2.4.2.18"/>
    </reaction>
</comment>
<comment type="function">
    <text evidence="9">Catalyzes the transfer of the phosphoribosyl group of 5-phosphorylribose-1-pyrophosphate (PRPP) to anthranilate to yield N-(5'-phosphoribosyl)-anthranilate (PRA).</text>
</comment>
<evidence type="ECO:0000256" key="3">
    <source>
        <dbReference type="ARBA" id="ARBA00022676"/>
    </source>
</evidence>
<feature type="binding site" evidence="9">
    <location>
        <position position="81"/>
    </location>
    <ligand>
        <name>anthranilate</name>
        <dbReference type="ChEBI" id="CHEBI:16567"/>
        <label>1</label>
    </ligand>
</feature>
<evidence type="ECO:0000256" key="8">
    <source>
        <dbReference type="ARBA" id="ARBA00061188"/>
    </source>
</evidence>
<evidence type="ECO:0000256" key="6">
    <source>
        <dbReference type="ARBA" id="ARBA00023141"/>
    </source>
</evidence>
<feature type="binding site" evidence="9">
    <location>
        <position position="112"/>
    </location>
    <ligand>
        <name>anthranilate</name>
        <dbReference type="ChEBI" id="CHEBI:16567"/>
        <label>1</label>
    </ligand>
</feature>
<feature type="binding site" evidence="9">
    <location>
        <begin position="109"/>
        <end position="117"/>
    </location>
    <ligand>
        <name>5-phospho-alpha-D-ribose 1-diphosphate</name>
        <dbReference type="ChEBI" id="CHEBI:58017"/>
    </ligand>
</feature>
<dbReference type="Pfam" id="PF00591">
    <property type="entry name" value="Glycos_transf_3"/>
    <property type="match status" value="1"/>
</dbReference>
<gene>
    <name evidence="9" type="primary">trpD</name>
    <name evidence="12" type="ORF">AVJ23_01175</name>
</gene>
<feature type="binding site" evidence="9">
    <location>
        <position position="167"/>
    </location>
    <ligand>
        <name>anthranilate</name>
        <dbReference type="ChEBI" id="CHEBI:16567"/>
        <label>2</label>
    </ligand>
</feature>
<feature type="binding site" evidence="9">
    <location>
        <position position="93"/>
    </location>
    <ligand>
        <name>Mg(2+)</name>
        <dbReference type="ChEBI" id="CHEBI:18420"/>
        <label>1</label>
    </ligand>
</feature>
<dbReference type="RefSeq" id="WP_058860319.1">
    <property type="nucleotide sequence ID" value="NZ_LPXO01000001.1"/>
</dbReference>
<feature type="domain" description="Glycosyl transferase family 3 N-terminal" evidence="11">
    <location>
        <begin position="15"/>
        <end position="67"/>
    </location>
</feature>
<accession>A0A0W7WP45</accession>
<name>A0A0W7WP45_9RHOB</name>
<feature type="binding site" evidence="9">
    <location>
        <position position="227"/>
    </location>
    <ligand>
        <name>Mg(2+)</name>
        <dbReference type="ChEBI" id="CHEBI:18420"/>
        <label>2</label>
    </ligand>
</feature>
<dbReference type="HAMAP" id="MF_00211">
    <property type="entry name" value="TrpD"/>
    <property type="match status" value="1"/>
</dbReference>
<evidence type="ECO:0000313" key="13">
    <source>
        <dbReference type="Proteomes" id="UP000054396"/>
    </source>
</evidence>
<dbReference type="EMBL" id="LPXO01000001">
    <property type="protein sequence ID" value="KUF12373.1"/>
    <property type="molecule type" value="Genomic_DNA"/>
</dbReference>
<dbReference type="GO" id="GO:0000287">
    <property type="term" value="F:magnesium ion binding"/>
    <property type="evidence" value="ECO:0007669"/>
    <property type="project" value="UniProtKB-UniRule"/>
</dbReference>
<dbReference type="SUPFAM" id="SSF47648">
    <property type="entry name" value="Nucleoside phosphorylase/phosphoribosyltransferase N-terminal domain"/>
    <property type="match status" value="1"/>
</dbReference>
<evidence type="ECO:0000259" key="10">
    <source>
        <dbReference type="Pfam" id="PF00591"/>
    </source>
</evidence>
<reference evidence="12 13" key="1">
    <citation type="submission" date="2015-12" db="EMBL/GenBank/DDBJ databases">
        <authorList>
            <person name="Shamseldin A."/>
            <person name="Moawad H."/>
            <person name="Abd El-Rahim W.M."/>
            <person name="Sadowsky M.J."/>
        </authorList>
    </citation>
    <scope>NUCLEOTIDE SEQUENCE [LARGE SCALE GENOMIC DNA]</scope>
    <source>
        <strain evidence="12 13">SJ5A-1</strain>
    </source>
</reference>
<evidence type="ECO:0000313" key="12">
    <source>
        <dbReference type="EMBL" id="KUF12373.1"/>
    </source>
</evidence>
<dbReference type="AlphaFoldDB" id="A0A0W7WP45"/>
<dbReference type="GO" id="GO:0000162">
    <property type="term" value="P:L-tryptophan biosynthetic process"/>
    <property type="evidence" value="ECO:0007669"/>
    <property type="project" value="UniProtKB-UniRule"/>
</dbReference>
<dbReference type="GO" id="GO:0004048">
    <property type="term" value="F:anthranilate phosphoribosyltransferase activity"/>
    <property type="evidence" value="ECO:0007669"/>
    <property type="project" value="UniProtKB-UniRule"/>
</dbReference>
<dbReference type="FunFam" id="3.40.1030.10:FF:000002">
    <property type="entry name" value="Anthranilate phosphoribosyltransferase"/>
    <property type="match status" value="1"/>
</dbReference>
<dbReference type="InterPro" id="IPR017459">
    <property type="entry name" value="Glycosyl_Trfase_fam3_N_dom"/>
</dbReference>
<comment type="subunit">
    <text evidence="9">Homodimer.</text>
</comment>
<keyword evidence="9" id="KW-0460">Magnesium</keyword>
<keyword evidence="6 9" id="KW-0057">Aromatic amino acid biosynthesis</keyword>
<dbReference type="Pfam" id="PF02885">
    <property type="entry name" value="Glycos_trans_3N"/>
    <property type="match status" value="1"/>
</dbReference>
<protein>
    <recommendedName>
        <fullName evidence="9">Anthranilate phosphoribosyltransferase</fullName>
        <ecNumber evidence="9">2.4.2.18</ecNumber>
    </recommendedName>
</protein>
<dbReference type="GO" id="GO:0005829">
    <property type="term" value="C:cytosol"/>
    <property type="evidence" value="ECO:0007669"/>
    <property type="project" value="TreeGrafter"/>
</dbReference>
<evidence type="ECO:0000256" key="7">
    <source>
        <dbReference type="ARBA" id="ARBA00052328"/>
    </source>
</evidence>
<keyword evidence="5 9" id="KW-0822">Tryptophan biosynthesis</keyword>
<dbReference type="InterPro" id="IPR005940">
    <property type="entry name" value="Anthranilate_Pribosyl_Tfrase"/>
</dbReference>
<organism evidence="12 13">
    <name type="scientific">Pseudoponticoccus marisrubri</name>
    <dbReference type="NCBI Taxonomy" id="1685382"/>
    <lineage>
        <taxon>Bacteria</taxon>
        <taxon>Pseudomonadati</taxon>
        <taxon>Pseudomonadota</taxon>
        <taxon>Alphaproteobacteria</taxon>
        <taxon>Rhodobacterales</taxon>
        <taxon>Roseobacteraceae</taxon>
        <taxon>Pseudoponticoccus</taxon>
    </lineage>
</organism>
<feature type="binding site" evidence="9">
    <location>
        <begin position="91"/>
        <end position="94"/>
    </location>
    <ligand>
        <name>5-phospho-alpha-D-ribose 1-diphosphate</name>
        <dbReference type="ChEBI" id="CHEBI:58017"/>
    </ligand>
</feature>
<keyword evidence="4 9" id="KW-0808">Transferase</keyword>
<dbReference type="PANTHER" id="PTHR43285:SF2">
    <property type="entry name" value="ANTHRANILATE PHOSPHORIBOSYLTRANSFERASE"/>
    <property type="match status" value="1"/>
</dbReference>